<sequence length="48" mass="5619">LTQHQGRNNSKKLYEYKERGKTFVKGLYLTERPISSTGEKQFKCEHCG</sequence>
<gene>
    <name evidence="1" type="ORF">DBR06_SOUSAS610075</name>
</gene>
<evidence type="ECO:0000313" key="2">
    <source>
        <dbReference type="Proteomes" id="UP000295264"/>
    </source>
</evidence>
<reference evidence="1 2" key="1">
    <citation type="journal article" date="2018" name="Genomics">
        <title>Molecular footprints of inshore aquatic adaptation in Indo-Pacific humpback dolphin (Sousa chinensis).</title>
        <authorList>
            <person name="Ming Y."/>
            <person name="Jian J."/>
            <person name="Yu F."/>
            <person name="Yu X."/>
            <person name="Wang J."/>
            <person name="Liu W."/>
        </authorList>
    </citation>
    <scope>NUCLEOTIDE SEQUENCE [LARGE SCALE GENOMIC DNA]</scope>
    <source>
        <strain evidence="1">MY-2018</strain>
        <tissue evidence="1">Skin</tissue>
    </source>
</reference>
<dbReference type="InterPro" id="IPR036236">
    <property type="entry name" value="Znf_C2H2_sf"/>
</dbReference>
<name>A0A484GS45_SOUCH</name>
<evidence type="ECO:0000313" key="1">
    <source>
        <dbReference type="EMBL" id="TEA38727.1"/>
    </source>
</evidence>
<protein>
    <submittedName>
        <fullName evidence="1">Uncharacterized protein</fullName>
    </submittedName>
</protein>
<dbReference type="SUPFAM" id="SSF57667">
    <property type="entry name" value="beta-beta-alpha zinc fingers"/>
    <property type="match status" value="1"/>
</dbReference>
<organism evidence="1 2">
    <name type="scientific">Sousa chinensis</name>
    <name type="common">Indo-pacific humpbacked dolphin</name>
    <name type="synonym">Steno chinensis</name>
    <dbReference type="NCBI Taxonomy" id="103600"/>
    <lineage>
        <taxon>Eukaryota</taxon>
        <taxon>Metazoa</taxon>
        <taxon>Chordata</taxon>
        <taxon>Craniata</taxon>
        <taxon>Vertebrata</taxon>
        <taxon>Euteleostomi</taxon>
        <taxon>Mammalia</taxon>
        <taxon>Eutheria</taxon>
        <taxon>Laurasiatheria</taxon>
        <taxon>Artiodactyla</taxon>
        <taxon>Whippomorpha</taxon>
        <taxon>Cetacea</taxon>
        <taxon>Odontoceti</taxon>
        <taxon>Delphinidae</taxon>
        <taxon>Sousa</taxon>
    </lineage>
</organism>
<dbReference type="EMBL" id="QWLN02004660">
    <property type="protein sequence ID" value="TEA38727.1"/>
    <property type="molecule type" value="Genomic_DNA"/>
</dbReference>
<dbReference type="Gene3D" id="3.30.160.60">
    <property type="entry name" value="Classic Zinc Finger"/>
    <property type="match status" value="1"/>
</dbReference>
<comment type="caution">
    <text evidence="1">The sequence shown here is derived from an EMBL/GenBank/DDBJ whole genome shotgun (WGS) entry which is preliminary data.</text>
</comment>
<dbReference type="Proteomes" id="UP000295264">
    <property type="component" value="Unassembled WGS sequence"/>
</dbReference>
<accession>A0A484GS45</accession>
<dbReference type="AlphaFoldDB" id="A0A484GS45"/>
<proteinExistence type="predicted"/>
<feature type="non-terminal residue" evidence="1">
    <location>
        <position position="1"/>
    </location>
</feature>
<keyword evidence="2" id="KW-1185">Reference proteome</keyword>